<dbReference type="GO" id="GO:0016491">
    <property type="term" value="F:oxidoreductase activity"/>
    <property type="evidence" value="ECO:0007669"/>
    <property type="project" value="UniProtKB-KW"/>
</dbReference>
<dbReference type="Gene3D" id="3.30.465.10">
    <property type="match status" value="1"/>
</dbReference>
<proteinExistence type="predicted"/>
<accession>A0A1G6JS63</accession>
<dbReference type="STRING" id="1190417.SAMN05660690_0950"/>
<dbReference type="SUPFAM" id="SSF55447">
    <property type="entry name" value="CO dehydrogenase flavoprotein C-terminal domain-like"/>
    <property type="match status" value="1"/>
</dbReference>
<dbReference type="RefSeq" id="WP_091363554.1">
    <property type="nucleotide sequence ID" value="NZ_FMZF01000001.1"/>
</dbReference>
<dbReference type="InterPro" id="IPR016169">
    <property type="entry name" value="FAD-bd_PCMH_sub2"/>
</dbReference>
<dbReference type="InterPro" id="IPR016167">
    <property type="entry name" value="FAD-bd_PCMH_sub1"/>
</dbReference>
<keyword evidence="2" id="KW-0274">FAD</keyword>
<dbReference type="PANTHER" id="PTHR42659">
    <property type="entry name" value="XANTHINE DEHYDROGENASE SUBUNIT C-RELATED"/>
    <property type="match status" value="1"/>
</dbReference>
<organism evidence="5 6">
    <name type="scientific">Geodermatophilus telluris</name>
    <dbReference type="NCBI Taxonomy" id="1190417"/>
    <lineage>
        <taxon>Bacteria</taxon>
        <taxon>Bacillati</taxon>
        <taxon>Actinomycetota</taxon>
        <taxon>Actinomycetes</taxon>
        <taxon>Geodermatophilales</taxon>
        <taxon>Geodermatophilaceae</taxon>
        <taxon>Geodermatophilus</taxon>
    </lineage>
</organism>
<dbReference type="PROSITE" id="PS51387">
    <property type="entry name" value="FAD_PCMH"/>
    <property type="match status" value="1"/>
</dbReference>
<dbReference type="SMART" id="SM01092">
    <property type="entry name" value="CO_deh_flav_C"/>
    <property type="match status" value="1"/>
</dbReference>
<gene>
    <name evidence="5" type="ORF">SAMN05660690_0950</name>
</gene>
<dbReference type="FunFam" id="3.30.465.10:FF:000017">
    <property type="entry name" value="Xanthine dehydrogenase, FAD binding subunit"/>
    <property type="match status" value="1"/>
</dbReference>
<reference evidence="6" key="1">
    <citation type="submission" date="2016-10" db="EMBL/GenBank/DDBJ databases">
        <authorList>
            <person name="Varghese N."/>
            <person name="Submissions S."/>
        </authorList>
    </citation>
    <scope>NUCLEOTIDE SEQUENCE [LARGE SCALE GENOMIC DNA]</scope>
    <source>
        <strain evidence="6">DSM 45421</strain>
    </source>
</reference>
<evidence type="ECO:0000259" key="4">
    <source>
        <dbReference type="PROSITE" id="PS51387"/>
    </source>
</evidence>
<dbReference type="InterPro" id="IPR036683">
    <property type="entry name" value="CO_DH_flav_C_dom_sf"/>
</dbReference>
<dbReference type="Proteomes" id="UP000199416">
    <property type="component" value="Unassembled WGS sequence"/>
</dbReference>
<name>A0A1G6JS63_9ACTN</name>
<dbReference type="PANTHER" id="PTHR42659:SF2">
    <property type="entry name" value="XANTHINE DEHYDROGENASE SUBUNIT C-RELATED"/>
    <property type="match status" value="1"/>
</dbReference>
<dbReference type="InterPro" id="IPR002346">
    <property type="entry name" value="Mopterin_DH_FAD-bd"/>
</dbReference>
<evidence type="ECO:0000256" key="3">
    <source>
        <dbReference type="ARBA" id="ARBA00023002"/>
    </source>
</evidence>
<dbReference type="SUPFAM" id="SSF56176">
    <property type="entry name" value="FAD-binding/transporter-associated domain-like"/>
    <property type="match status" value="1"/>
</dbReference>
<protein>
    <submittedName>
        <fullName evidence="5">Carbon-monoxide dehydrogenase medium subunit</fullName>
    </submittedName>
</protein>
<keyword evidence="3" id="KW-0560">Oxidoreductase</keyword>
<dbReference type="AlphaFoldDB" id="A0A1G6JS63"/>
<keyword evidence="1" id="KW-0285">Flavoprotein</keyword>
<evidence type="ECO:0000313" key="6">
    <source>
        <dbReference type="Proteomes" id="UP000199416"/>
    </source>
</evidence>
<dbReference type="Pfam" id="PF03450">
    <property type="entry name" value="CO_deh_flav_C"/>
    <property type="match status" value="1"/>
</dbReference>
<keyword evidence="6" id="KW-1185">Reference proteome</keyword>
<dbReference type="Gene3D" id="3.30.390.50">
    <property type="entry name" value="CO dehydrogenase flavoprotein, C-terminal domain"/>
    <property type="match status" value="1"/>
</dbReference>
<dbReference type="Pfam" id="PF00941">
    <property type="entry name" value="FAD_binding_5"/>
    <property type="match status" value="1"/>
</dbReference>
<evidence type="ECO:0000313" key="5">
    <source>
        <dbReference type="EMBL" id="SDC21574.1"/>
    </source>
</evidence>
<dbReference type="OrthoDB" id="9793944at2"/>
<dbReference type="InterPro" id="IPR036318">
    <property type="entry name" value="FAD-bd_PCMH-like_sf"/>
</dbReference>
<feature type="domain" description="FAD-binding PCMH-type" evidence="4">
    <location>
        <begin position="1"/>
        <end position="177"/>
    </location>
</feature>
<dbReference type="InterPro" id="IPR005107">
    <property type="entry name" value="CO_DH_flav_C"/>
</dbReference>
<dbReference type="InterPro" id="IPR016166">
    <property type="entry name" value="FAD-bd_PCMH"/>
</dbReference>
<evidence type="ECO:0000256" key="1">
    <source>
        <dbReference type="ARBA" id="ARBA00022630"/>
    </source>
</evidence>
<dbReference type="Gene3D" id="3.30.43.10">
    <property type="entry name" value="Uridine Diphospho-n-acetylenolpyruvylglucosamine Reductase, domain 2"/>
    <property type="match status" value="1"/>
</dbReference>
<evidence type="ECO:0000256" key="2">
    <source>
        <dbReference type="ARBA" id="ARBA00022827"/>
    </source>
</evidence>
<sequence>MIPAPFEYVRPTTVEEAVQAVAEGGEDVKIMAGGQSLIPVMRLRLAAPETIVDLGRVAEMRGVRDEGDALVIGAMTTHAEVITDPLIAQHAKLVAEATETVADRQTRRRGTFGGALAHADPAGDLPAVALALDAELVVAGPGGRRTVPASEFFVDYLTTALEEGEVLVEIRVPKLAGDWGVRYEKFNRVAQAWSIVAVAAAVRRENGHIAEARIGLTNMGPTPLRASATEAALSGAAAAPDAVASAARSAAEGTSPSSDLNAQADYREHLVQVLTRRAVTAAAGL</sequence>
<dbReference type="InterPro" id="IPR051312">
    <property type="entry name" value="Diverse_Substr_Oxidored"/>
</dbReference>
<dbReference type="EMBL" id="FMZF01000001">
    <property type="protein sequence ID" value="SDC21574.1"/>
    <property type="molecule type" value="Genomic_DNA"/>
</dbReference>
<dbReference type="GO" id="GO:0071949">
    <property type="term" value="F:FAD binding"/>
    <property type="evidence" value="ECO:0007669"/>
    <property type="project" value="InterPro"/>
</dbReference>